<accession>X1SP72</accession>
<dbReference type="EMBL" id="BARW01023354">
    <property type="protein sequence ID" value="GAI94738.1"/>
    <property type="molecule type" value="Genomic_DNA"/>
</dbReference>
<evidence type="ECO:0000313" key="1">
    <source>
        <dbReference type="EMBL" id="GAI94738.1"/>
    </source>
</evidence>
<gene>
    <name evidence="1" type="ORF">S12H4_38758</name>
</gene>
<sequence>MVDKVGLIFTKEYQKYNFGKDHPLRPLRLKLTYSLMDKLKLLENERLEILEPRMG</sequence>
<reference evidence="1" key="1">
    <citation type="journal article" date="2014" name="Front. Microbiol.">
        <title>High frequency of phylogenetically diverse reductive dehalogenase-homologous genes in deep subseafloor sedimentary metagenomes.</title>
        <authorList>
            <person name="Kawai M."/>
            <person name="Futagami T."/>
            <person name="Toyoda A."/>
            <person name="Takaki Y."/>
            <person name="Nishi S."/>
            <person name="Hori S."/>
            <person name="Arai W."/>
            <person name="Tsubouchi T."/>
            <person name="Morono Y."/>
            <person name="Uchiyama I."/>
            <person name="Ito T."/>
            <person name="Fujiyama A."/>
            <person name="Inagaki F."/>
            <person name="Takami H."/>
        </authorList>
    </citation>
    <scope>NUCLEOTIDE SEQUENCE</scope>
    <source>
        <strain evidence="1">Expedition CK06-06</strain>
    </source>
</reference>
<protein>
    <recommendedName>
        <fullName evidence="2">Histone deacetylase domain-containing protein</fullName>
    </recommendedName>
</protein>
<organism evidence="1">
    <name type="scientific">marine sediment metagenome</name>
    <dbReference type="NCBI Taxonomy" id="412755"/>
    <lineage>
        <taxon>unclassified sequences</taxon>
        <taxon>metagenomes</taxon>
        <taxon>ecological metagenomes</taxon>
    </lineage>
</organism>
<comment type="caution">
    <text evidence="1">The sequence shown here is derived from an EMBL/GenBank/DDBJ whole genome shotgun (WGS) entry which is preliminary data.</text>
</comment>
<evidence type="ECO:0008006" key="2">
    <source>
        <dbReference type="Google" id="ProtNLM"/>
    </source>
</evidence>
<name>X1SP72_9ZZZZ</name>
<dbReference type="InterPro" id="IPR037138">
    <property type="entry name" value="His_deacetylse_dom_sf"/>
</dbReference>
<dbReference type="AlphaFoldDB" id="X1SP72"/>
<dbReference type="Gene3D" id="3.40.800.20">
    <property type="entry name" value="Histone deacetylase domain"/>
    <property type="match status" value="1"/>
</dbReference>
<proteinExistence type="predicted"/>
<feature type="non-terminal residue" evidence="1">
    <location>
        <position position="55"/>
    </location>
</feature>